<dbReference type="Bgee" id="ENSPREG00000010468">
    <property type="expression patterns" value="Expressed in head"/>
</dbReference>
<keyword evidence="2" id="KW-0175">Coiled coil</keyword>
<reference evidence="4" key="3">
    <citation type="submission" date="2025-09" db="UniProtKB">
        <authorList>
            <consortium name="Ensembl"/>
        </authorList>
    </citation>
    <scope>IDENTIFICATION</scope>
    <source>
        <strain evidence="4">Guanapo</strain>
    </source>
</reference>
<dbReference type="GO" id="GO:0044782">
    <property type="term" value="P:cilium organization"/>
    <property type="evidence" value="ECO:0007669"/>
    <property type="project" value="TreeGrafter"/>
</dbReference>
<evidence type="ECO:0000256" key="2">
    <source>
        <dbReference type="ARBA" id="ARBA00023054"/>
    </source>
</evidence>
<reference evidence="5" key="1">
    <citation type="submission" date="2013-11" db="EMBL/GenBank/DDBJ databases">
        <title>The genomic landscape of the Guanapo guppy.</title>
        <authorList>
            <person name="Kuenstner A."/>
            <person name="Dreyer C."/>
        </authorList>
    </citation>
    <scope>NUCLEOTIDE SEQUENCE</scope>
    <source>
        <strain evidence="5">Guanapo</strain>
    </source>
</reference>
<protein>
    <submittedName>
        <fullName evidence="4">FAM161 centrosomal protein B</fullName>
    </submittedName>
</protein>
<accession>A0A3P9P121</accession>
<organism evidence="4 5">
    <name type="scientific">Poecilia reticulata</name>
    <name type="common">Guppy</name>
    <name type="synonym">Acanthophacelus reticulatus</name>
    <dbReference type="NCBI Taxonomy" id="8081"/>
    <lineage>
        <taxon>Eukaryota</taxon>
        <taxon>Metazoa</taxon>
        <taxon>Chordata</taxon>
        <taxon>Craniata</taxon>
        <taxon>Vertebrata</taxon>
        <taxon>Euteleostomi</taxon>
        <taxon>Actinopterygii</taxon>
        <taxon>Neopterygii</taxon>
        <taxon>Teleostei</taxon>
        <taxon>Neoteleostei</taxon>
        <taxon>Acanthomorphata</taxon>
        <taxon>Ovalentaria</taxon>
        <taxon>Atherinomorphae</taxon>
        <taxon>Cyprinodontiformes</taxon>
        <taxon>Poeciliidae</taxon>
        <taxon>Poeciliinae</taxon>
        <taxon>Poecilia</taxon>
    </lineage>
</organism>
<keyword evidence="5" id="KW-1185">Reference proteome</keyword>
<dbReference type="GO" id="GO:0005856">
    <property type="term" value="C:cytoskeleton"/>
    <property type="evidence" value="ECO:0007669"/>
    <property type="project" value="UniProtKB-ARBA"/>
</dbReference>
<dbReference type="InterPro" id="IPR051655">
    <property type="entry name" value="FAM161"/>
</dbReference>
<dbReference type="AlphaFoldDB" id="A0A3P9P121"/>
<evidence type="ECO:0000256" key="1">
    <source>
        <dbReference type="ARBA" id="ARBA00006663"/>
    </source>
</evidence>
<dbReference type="PANTHER" id="PTHR21501:SF4">
    <property type="entry name" value="PROTEIN FAM161B"/>
    <property type="match status" value="1"/>
</dbReference>
<sequence length="555" mass="64078">MSECDTLLVERLRSELMLKAHLKALRTALQLQLQETKSRQTEELDERIHQNTLLSSDKNQKYDDERFVERRSTPASALNSDKKAFQYHKQKPNMFSLSMVPSTNSKHCSVRAQQCERCPSSKTTVQKKEEEEEAECKKKFGAVPVPGHVIQPIYQEMMELREKERKQGHEQRMEFLLSIQKPFSFEERDKNKREKVTAVDPKNSVCVQKTFHINMKGTRQQKDQQEVCRNVQTQIASKQQNPAQAGCPKVRSADHTRKKKLGFLDEEPSFKPKIIPEVPDFKSLHKALQREALETKQSQDVTRCQPFFLRTSALPARKYKNSPETSQVSKMNNLGRSKSLGALTLISTDTLPMYITDAVRQRCVAIRKSMEIRESKNQESAEWLKSYQMRSQAMKKTVVLHAKLLDPHSSLKDVCNGNVQRHREADLQRMKDYMRELRDMKARVHERAYLFEQVKQNNAKTRAEQTFRRKLEKAGIKEQFVEETGESFRFDDTDTSSEKEIPSSGMNSIPSAGERAYQEANDEGREIAGGVTDKSVAELAFLTAPWVGERENKWT</sequence>
<reference evidence="4" key="2">
    <citation type="submission" date="2025-08" db="UniProtKB">
        <authorList>
            <consortium name="Ensembl"/>
        </authorList>
    </citation>
    <scope>IDENTIFICATION</scope>
    <source>
        <strain evidence="4">Guanapo</strain>
    </source>
</reference>
<dbReference type="InterPro" id="IPR019579">
    <property type="entry name" value="FAM161A/B"/>
</dbReference>
<dbReference type="PANTHER" id="PTHR21501">
    <property type="entry name" value="PROTEIN FAM-161"/>
    <property type="match status" value="1"/>
</dbReference>
<dbReference type="Proteomes" id="UP000242638">
    <property type="component" value="Unassembled WGS sequence"/>
</dbReference>
<dbReference type="GeneTree" id="ENSGT00940000159998"/>
<evidence type="ECO:0000256" key="3">
    <source>
        <dbReference type="SAM" id="MobiDB-lite"/>
    </source>
</evidence>
<dbReference type="STRING" id="8081.ENSPREP00000015504"/>
<dbReference type="Pfam" id="PF10595">
    <property type="entry name" value="FAM161A_B"/>
    <property type="match status" value="1"/>
</dbReference>
<dbReference type="Ensembl" id="ENSPRET00000015661.1">
    <property type="protein sequence ID" value="ENSPREP00000015504.1"/>
    <property type="gene ID" value="ENSPREG00000010468.1"/>
</dbReference>
<feature type="compositionally biased region" description="Basic and acidic residues" evidence="3">
    <location>
        <begin position="487"/>
        <end position="501"/>
    </location>
</feature>
<feature type="region of interest" description="Disordered" evidence="3">
    <location>
        <begin position="487"/>
        <end position="529"/>
    </location>
</feature>
<proteinExistence type="inferred from homology"/>
<dbReference type="GO" id="GO:0005929">
    <property type="term" value="C:cilium"/>
    <property type="evidence" value="ECO:0007669"/>
    <property type="project" value="TreeGrafter"/>
</dbReference>
<dbReference type="OMA" id="KCQAMHK"/>
<name>A0A3P9P121_POERE</name>
<comment type="similarity">
    <text evidence="1">Belongs to the FAM161 family.</text>
</comment>
<evidence type="ECO:0000313" key="4">
    <source>
        <dbReference type="Ensembl" id="ENSPREP00000015504.1"/>
    </source>
</evidence>
<evidence type="ECO:0000313" key="5">
    <source>
        <dbReference type="Proteomes" id="UP000242638"/>
    </source>
</evidence>